<dbReference type="EMBL" id="UZAM01015956">
    <property type="protein sequence ID" value="VDP41248.1"/>
    <property type="molecule type" value="Genomic_DNA"/>
</dbReference>
<sequence length="103" mass="11783">MLDSLIRLSQAHARLMYRDTVTVQDSVMAVSFIEATMQGLSLLDPIDVLHYTMPDDPELEYQDYAHTLINKLELNVAVIEPSPKKLKFMNTSEKAVTKNDEER</sequence>
<dbReference type="AlphaFoldDB" id="A0A183J6T5"/>
<reference evidence="1 2" key="2">
    <citation type="submission" date="2018-11" db="EMBL/GenBank/DDBJ databases">
        <authorList>
            <consortium name="Pathogen Informatics"/>
        </authorList>
    </citation>
    <scope>NUCLEOTIDE SEQUENCE [LARGE SCALE GENOMIC DNA]</scope>
</reference>
<dbReference type="Proteomes" id="UP000270296">
    <property type="component" value="Unassembled WGS sequence"/>
</dbReference>
<evidence type="ECO:0000313" key="2">
    <source>
        <dbReference type="Proteomes" id="UP000270296"/>
    </source>
</evidence>
<proteinExistence type="predicted"/>
<evidence type="ECO:0000313" key="3">
    <source>
        <dbReference type="WBParaSite" id="SBAD_0001196901-mRNA-1"/>
    </source>
</evidence>
<evidence type="ECO:0000313" key="1">
    <source>
        <dbReference type="EMBL" id="VDP41248.1"/>
    </source>
</evidence>
<dbReference type="OrthoDB" id="271325at2759"/>
<reference evidence="3" key="1">
    <citation type="submission" date="2016-06" db="UniProtKB">
        <authorList>
            <consortium name="WormBaseParasite"/>
        </authorList>
    </citation>
    <scope>IDENTIFICATION</scope>
</reference>
<protein>
    <submittedName>
        <fullName evidence="3">MCM_lid domain-containing protein</fullName>
    </submittedName>
</protein>
<gene>
    <name evidence="1" type="ORF">SBAD_LOCUS11583</name>
</gene>
<name>A0A183J6T5_9BILA</name>
<dbReference type="InterPro" id="IPR027417">
    <property type="entry name" value="P-loop_NTPase"/>
</dbReference>
<organism evidence="3">
    <name type="scientific">Soboliphyme baturini</name>
    <dbReference type="NCBI Taxonomy" id="241478"/>
    <lineage>
        <taxon>Eukaryota</taxon>
        <taxon>Metazoa</taxon>
        <taxon>Ecdysozoa</taxon>
        <taxon>Nematoda</taxon>
        <taxon>Enoplea</taxon>
        <taxon>Dorylaimia</taxon>
        <taxon>Dioctophymatida</taxon>
        <taxon>Dioctophymatoidea</taxon>
        <taxon>Soboliphymatidae</taxon>
        <taxon>Soboliphyme</taxon>
    </lineage>
</organism>
<keyword evidence="2" id="KW-1185">Reference proteome</keyword>
<dbReference type="Gene3D" id="3.40.50.300">
    <property type="entry name" value="P-loop containing nucleotide triphosphate hydrolases"/>
    <property type="match status" value="1"/>
</dbReference>
<dbReference type="WBParaSite" id="SBAD_0001196901-mRNA-1">
    <property type="protein sequence ID" value="SBAD_0001196901-mRNA-1"/>
    <property type="gene ID" value="SBAD_0001196901"/>
</dbReference>
<accession>A0A183J6T5</accession>